<evidence type="ECO:0000313" key="8">
    <source>
        <dbReference type="Proteomes" id="UP000789390"/>
    </source>
</evidence>
<feature type="domain" description="C1q" evidence="6">
    <location>
        <begin position="341"/>
        <end position="489"/>
    </location>
</feature>
<dbReference type="PANTHER" id="PTHR22923">
    <property type="entry name" value="CEREBELLIN-RELATED"/>
    <property type="match status" value="1"/>
</dbReference>
<gene>
    <name evidence="7" type="ORF">DGAL_LOCUS8790</name>
</gene>
<evidence type="ECO:0000256" key="2">
    <source>
        <dbReference type="ARBA" id="ARBA00022525"/>
    </source>
</evidence>
<evidence type="ECO:0000256" key="4">
    <source>
        <dbReference type="SAM" id="Coils"/>
    </source>
</evidence>
<name>A0A8J2RM34_9CRUS</name>
<dbReference type="OrthoDB" id="10070467at2759"/>
<sequence length="492" mass="55711">MNDLPSSELKSSDPLTDSASSVARDDKPPPTKVISSLQYGQVCVSIYESFQTTLNNKNIYFYSPIAQLNHLDVSNQVSPTQGILSIGFTIWNETVTDKVVQHLTQFLKEKVEPNQVKVFPFTSVRLTSKVQSVDFSLTNEWQTFDKTRTKIRLLLTCPTKQDCDQIKNQMRSNPKKFQHLRLEFNPKLNDDTCASSGVGIAQEDFSKQLEEAKQELWANFEAKLVKELKTFREVASENLEKTRNELTQTKTDLSHLTTKLNLSQKELDLIRNELIKMSSIDRTNEIVDIGQMPTSCADLEKMGHKLSGFFSVRGSKKMEMVYCNFYSNQNEKQKWIGYTDVKSAPVHFYVQRSSSFNTMGIPIPWDVAVVNEGNAMDLTTGKFTAPRPGIYFFSFTGLAEFPASSSSLVRLAVAVYWNGDRLGAGFVEESNTLENQNSPLNFQSTLNLKKNDQVWLQIDAVTSGDDSLYDDAFHYTHFTGFVLEEEIVDSLI</sequence>
<keyword evidence="2" id="KW-0964">Secreted</keyword>
<proteinExistence type="predicted"/>
<dbReference type="GO" id="GO:0005615">
    <property type="term" value="C:extracellular space"/>
    <property type="evidence" value="ECO:0007669"/>
    <property type="project" value="TreeGrafter"/>
</dbReference>
<dbReference type="SUPFAM" id="SSF49842">
    <property type="entry name" value="TNF-like"/>
    <property type="match status" value="1"/>
</dbReference>
<evidence type="ECO:0000313" key="7">
    <source>
        <dbReference type="EMBL" id="CAH0105725.1"/>
    </source>
</evidence>
<evidence type="ECO:0000256" key="5">
    <source>
        <dbReference type="SAM" id="MobiDB-lite"/>
    </source>
</evidence>
<dbReference type="PANTHER" id="PTHR22923:SF62">
    <property type="entry name" value="CVP18"/>
    <property type="match status" value="1"/>
</dbReference>
<dbReference type="SMART" id="SM00110">
    <property type="entry name" value="C1Q"/>
    <property type="match status" value="1"/>
</dbReference>
<comment type="caution">
    <text evidence="7">The sequence shown here is derived from an EMBL/GenBank/DDBJ whole genome shotgun (WGS) entry which is preliminary data.</text>
</comment>
<keyword evidence="4" id="KW-0175">Coiled coil</keyword>
<evidence type="ECO:0000259" key="6">
    <source>
        <dbReference type="PROSITE" id="PS50871"/>
    </source>
</evidence>
<feature type="compositionally biased region" description="Polar residues" evidence="5">
    <location>
        <begin position="1"/>
        <end position="21"/>
    </location>
</feature>
<dbReference type="PROSITE" id="PS50871">
    <property type="entry name" value="C1Q"/>
    <property type="match status" value="1"/>
</dbReference>
<dbReference type="Gene3D" id="2.60.120.40">
    <property type="match status" value="1"/>
</dbReference>
<accession>A0A8J2RM34</accession>
<reference evidence="7" key="1">
    <citation type="submission" date="2021-11" db="EMBL/GenBank/DDBJ databases">
        <authorList>
            <person name="Schell T."/>
        </authorList>
    </citation>
    <scope>NUCLEOTIDE SEQUENCE</scope>
    <source>
        <strain evidence="7">M5</strain>
    </source>
</reference>
<comment type="subcellular location">
    <subcellularLocation>
        <location evidence="1">Secreted</location>
    </subcellularLocation>
</comment>
<dbReference type="InterPro" id="IPR008983">
    <property type="entry name" value="Tumour_necrosis_fac-like_dom"/>
</dbReference>
<organism evidence="7 8">
    <name type="scientific">Daphnia galeata</name>
    <dbReference type="NCBI Taxonomy" id="27404"/>
    <lineage>
        <taxon>Eukaryota</taxon>
        <taxon>Metazoa</taxon>
        <taxon>Ecdysozoa</taxon>
        <taxon>Arthropoda</taxon>
        <taxon>Crustacea</taxon>
        <taxon>Branchiopoda</taxon>
        <taxon>Diplostraca</taxon>
        <taxon>Cladocera</taxon>
        <taxon>Anomopoda</taxon>
        <taxon>Daphniidae</taxon>
        <taxon>Daphnia</taxon>
    </lineage>
</organism>
<feature type="region of interest" description="Disordered" evidence="5">
    <location>
        <begin position="1"/>
        <end position="30"/>
    </location>
</feature>
<evidence type="ECO:0000256" key="3">
    <source>
        <dbReference type="ARBA" id="ARBA00022729"/>
    </source>
</evidence>
<feature type="coiled-coil region" evidence="4">
    <location>
        <begin position="225"/>
        <end position="259"/>
    </location>
</feature>
<evidence type="ECO:0000256" key="1">
    <source>
        <dbReference type="ARBA" id="ARBA00004613"/>
    </source>
</evidence>
<dbReference type="InterPro" id="IPR001073">
    <property type="entry name" value="C1q_dom"/>
</dbReference>
<dbReference type="EMBL" id="CAKKLH010000197">
    <property type="protein sequence ID" value="CAH0105725.1"/>
    <property type="molecule type" value="Genomic_DNA"/>
</dbReference>
<dbReference type="Proteomes" id="UP000789390">
    <property type="component" value="Unassembled WGS sequence"/>
</dbReference>
<dbReference type="AlphaFoldDB" id="A0A8J2RM34"/>
<keyword evidence="8" id="KW-1185">Reference proteome</keyword>
<dbReference type="InterPro" id="IPR050822">
    <property type="entry name" value="Cerebellin_Synaptic_Org"/>
</dbReference>
<dbReference type="Pfam" id="PF00386">
    <property type="entry name" value="C1q"/>
    <property type="match status" value="1"/>
</dbReference>
<keyword evidence="3" id="KW-0732">Signal</keyword>
<protein>
    <recommendedName>
        <fullName evidence="6">C1q domain-containing protein</fullName>
    </recommendedName>
</protein>